<dbReference type="Gene3D" id="3.50.50.60">
    <property type="entry name" value="FAD/NAD(P)-binding domain"/>
    <property type="match status" value="1"/>
</dbReference>
<dbReference type="NCBIfam" id="NF007450">
    <property type="entry name" value="PRK10015.1"/>
    <property type="match status" value="1"/>
</dbReference>
<protein>
    <recommendedName>
        <fullName evidence="6">Protein FixC</fullName>
    </recommendedName>
</protein>
<keyword evidence="4 6" id="KW-0274">FAD</keyword>
<dbReference type="InterPro" id="IPR039651">
    <property type="entry name" value="FixC-like"/>
</dbReference>
<dbReference type="Proteomes" id="UP000293154">
    <property type="component" value="Chromosome"/>
</dbReference>
<dbReference type="InterPro" id="IPR036188">
    <property type="entry name" value="FAD/NAD-bd_sf"/>
</dbReference>
<comment type="similarity">
    <text evidence="2 6">Belongs to the ETF-QO/FixC family.</text>
</comment>
<sequence length="428" mass="46523">MDDKFDVIIIGGGIAGCTSALLLARAGVNVLLLERAEQAGGKNISGGRLYSYSLETILPGFAQSAPVERQIAQEKLSLLTHESSVTMDYRHPEFAQDATSYSVLRARFDPWLMEQAQNAGAQCLTGVQVDALIQENGAVCGIQIGEDRLDARVVVLAEGANSLLAEQHQLVKKPQPHTMGIGVKEVLALPQSRLEERFSLENNQGTAWLFAGEAIAGKAGGGFLYTNRDTLSLGLVCNLSVVSNGKNTLPQMLENFKQHPLLRPLLKETELLEYGAHLIPEGGINALNPPFGAGYLIAGDAAGFCVNAGHTVRGMDLAVISAQAVANTLTVALQKDDFSTTSLATYQAHLENSTLWAVLKQYRSLPDTLLQNPRYFAEYPQMTSDILRELFEINRHPAPPLRSILWKHARRAGLITLFKDLIRGARSL</sequence>
<dbReference type="Pfam" id="PF26311">
    <property type="entry name" value="ETF-QO_FixC_C"/>
    <property type="match status" value="1"/>
</dbReference>
<organism evidence="9 10">
    <name type="scientific">Limnobaculum zhutongyuii</name>
    <dbReference type="NCBI Taxonomy" id="2498113"/>
    <lineage>
        <taxon>Bacteria</taxon>
        <taxon>Pseudomonadati</taxon>
        <taxon>Pseudomonadota</taxon>
        <taxon>Gammaproteobacteria</taxon>
        <taxon>Enterobacterales</taxon>
        <taxon>Budviciaceae</taxon>
        <taxon>Limnobaculum</taxon>
    </lineage>
</organism>
<evidence type="ECO:0000256" key="1">
    <source>
        <dbReference type="ARBA" id="ARBA00001974"/>
    </source>
</evidence>
<evidence type="ECO:0000313" key="9">
    <source>
        <dbReference type="EMBL" id="QBH97477.1"/>
    </source>
</evidence>
<dbReference type="InterPro" id="IPR002938">
    <property type="entry name" value="FAD-bd"/>
</dbReference>
<dbReference type="InterPro" id="IPR059103">
    <property type="entry name" value="FixC-like_C"/>
</dbReference>
<proteinExistence type="inferred from homology"/>
<dbReference type="GO" id="GO:0071949">
    <property type="term" value="F:FAD binding"/>
    <property type="evidence" value="ECO:0007669"/>
    <property type="project" value="UniProtKB-UniRule"/>
</dbReference>
<dbReference type="PANTHER" id="PTHR43624">
    <property type="entry name" value="ELECTRON TRANSFER FLAVOPROTEIN-QUINONE OXIDOREDUCTASE YDIS-RELATED"/>
    <property type="match status" value="1"/>
</dbReference>
<evidence type="ECO:0000256" key="4">
    <source>
        <dbReference type="ARBA" id="ARBA00022827"/>
    </source>
</evidence>
<feature type="domain" description="FixC-like C-terminal" evidence="8">
    <location>
        <begin position="366"/>
        <end position="427"/>
    </location>
</feature>
<dbReference type="PRINTS" id="PR00420">
    <property type="entry name" value="RNGMNOXGNASE"/>
</dbReference>
<evidence type="ECO:0000256" key="6">
    <source>
        <dbReference type="RuleBase" id="RU366069"/>
    </source>
</evidence>
<accession>A0A411WMU8</accession>
<gene>
    <name evidence="9" type="ORF">EKN56_14335</name>
</gene>
<evidence type="ECO:0000256" key="5">
    <source>
        <dbReference type="ARBA" id="ARBA00023002"/>
    </source>
</evidence>
<dbReference type="GO" id="GO:0016491">
    <property type="term" value="F:oxidoreductase activity"/>
    <property type="evidence" value="ECO:0007669"/>
    <property type="project" value="UniProtKB-UniRule"/>
</dbReference>
<evidence type="ECO:0000256" key="3">
    <source>
        <dbReference type="ARBA" id="ARBA00022630"/>
    </source>
</evidence>
<keyword evidence="10" id="KW-1185">Reference proteome</keyword>
<dbReference type="Pfam" id="PF01494">
    <property type="entry name" value="FAD_binding_3"/>
    <property type="match status" value="1"/>
</dbReference>
<dbReference type="OrthoDB" id="103324at2"/>
<comment type="function">
    <text evidence="6">Part of an electron transfer system.</text>
</comment>
<keyword evidence="5 6" id="KW-0560">Oxidoreductase</keyword>
<evidence type="ECO:0000256" key="2">
    <source>
        <dbReference type="ARBA" id="ARBA00006796"/>
    </source>
</evidence>
<dbReference type="PANTHER" id="PTHR43624:SF2">
    <property type="entry name" value="ELECTRON TRANSFER FLAVOPROTEIN-QUINONE OXIDOREDUCTASE YDIS-RELATED"/>
    <property type="match status" value="1"/>
</dbReference>
<name>A0A411WMU8_9GAMM</name>
<dbReference type="KEGG" id="prag:EKN56_14335"/>
<dbReference type="EMBL" id="CP034752">
    <property type="protein sequence ID" value="QBH97477.1"/>
    <property type="molecule type" value="Genomic_DNA"/>
</dbReference>
<evidence type="ECO:0000313" key="10">
    <source>
        <dbReference type="Proteomes" id="UP000293154"/>
    </source>
</evidence>
<dbReference type="PROSITE" id="PS51257">
    <property type="entry name" value="PROKAR_LIPOPROTEIN"/>
    <property type="match status" value="1"/>
</dbReference>
<evidence type="ECO:0000259" key="8">
    <source>
        <dbReference type="Pfam" id="PF26311"/>
    </source>
</evidence>
<dbReference type="AlphaFoldDB" id="A0A411WMU8"/>
<dbReference type="RefSeq" id="WP_130592409.1">
    <property type="nucleotide sequence ID" value="NZ_CP034752.1"/>
</dbReference>
<comment type="cofactor">
    <cofactor evidence="1 6">
        <name>FAD</name>
        <dbReference type="ChEBI" id="CHEBI:57692"/>
    </cofactor>
</comment>
<feature type="domain" description="FAD-binding" evidence="7">
    <location>
        <begin position="5"/>
        <end position="182"/>
    </location>
</feature>
<reference evidence="9 10" key="1">
    <citation type="submission" date="2019-03" db="EMBL/GenBank/DDBJ databases">
        <title>Pragia sp. nov. isolated from the gut tract of Carduelis flavirostris.</title>
        <authorList>
            <person name="Ge Y."/>
        </authorList>
    </citation>
    <scope>NUCLEOTIDE SEQUENCE [LARGE SCALE GENOMIC DNA]</scope>
    <source>
        <strain evidence="9 10">CF-458</strain>
    </source>
</reference>
<keyword evidence="3 6" id="KW-0285">Flavoprotein</keyword>
<dbReference type="SUPFAM" id="SSF51905">
    <property type="entry name" value="FAD/NAD(P)-binding domain"/>
    <property type="match status" value="1"/>
</dbReference>
<dbReference type="SUPFAM" id="SSF54373">
    <property type="entry name" value="FAD-linked reductases, C-terminal domain"/>
    <property type="match status" value="1"/>
</dbReference>
<evidence type="ECO:0000259" key="7">
    <source>
        <dbReference type="Pfam" id="PF01494"/>
    </source>
</evidence>